<dbReference type="Proteomes" id="UP001732700">
    <property type="component" value="Chromosome 7D"/>
</dbReference>
<reference evidence="1" key="2">
    <citation type="submission" date="2025-09" db="UniProtKB">
        <authorList>
            <consortium name="EnsemblPlants"/>
        </authorList>
    </citation>
    <scope>IDENTIFICATION</scope>
</reference>
<organism evidence="1 2">
    <name type="scientific">Avena sativa</name>
    <name type="common">Oat</name>
    <dbReference type="NCBI Taxonomy" id="4498"/>
    <lineage>
        <taxon>Eukaryota</taxon>
        <taxon>Viridiplantae</taxon>
        <taxon>Streptophyta</taxon>
        <taxon>Embryophyta</taxon>
        <taxon>Tracheophyta</taxon>
        <taxon>Spermatophyta</taxon>
        <taxon>Magnoliopsida</taxon>
        <taxon>Liliopsida</taxon>
        <taxon>Poales</taxon>
        <taxon>Poaceae</taxon>
        <taxon>BOP clade</taxon>
        <taxon>Pooideae</taxon>
        <taxon>Poodae</taxon>
        <taxon>Poeae</taxon>
        <taxon>Poeae Chloroplast Group 1 (Aveneae type)</taxon>
        <taxon>Aveninae</taxon>
        <taxon>Avena</taxon>
    </lineage>
</organism>
<sequence>MRVQGKQPGDTFGLLASGVPCPVEAPYPPAYPGGARDPREGIGRTHSTPRLQGRLCHPPRLPGYGPARRWLCDSECNTLGDAPMGGPCKDWSASVKQDAALPLWCKEGRRWRKVMVAPDVLLWCKEARADRPEKRHSKATVHTPRESSRGAKVSLGGTPPSSRPSVPVPTRPDEIPHDPNCRPLPILLVRPLSCYKIARRSLFLISPTCATTRSSPAARLSSLGGAPPPGPGSQPPSAALILAHCLVDPLLVEMLDSLFSHDPKMFNEKKPDEIIVTGVLESLQNFLRKCVTAVLSYGPMPKHIAFIMDGNRRYAKSRSIKEGTGHRVGFSALMASLLYCHEMGVKYITVYAFSIDNFKRGPTEVQTLMELMEEKINELLENRNVINKVNCKINFWGSLDMLTEPVRLAAQKLMASTAQNTGLVFSVCMPYNSTSEIANAVNELCKERRDMIQGQHAGSCNGQTANGGTRSDISVADLDRHMYTAGCPDPDIVIRTSGETRLSNFLLWQTTFSHLQNPDPLWPEFSWRHLVWAILQYQRVYPYIEQNKTLAKKRL</sequence>
<evidence type="ECO:0000313" key="1">
    <source>
        <dbReference type="EnsemblPlants" id="AVESA.00010b.r2.7DG1340500.1.CDS"/>
    </source>
</evidence>
<name>A0ACD6ACU6_AVESA</name>
<accession>A0ACD6ACU6</accession>
<dbReference type="EnsemblPlants" id="AVESA.00010b.r2.7DG1340500.1">
    <property type="protein sequence ID" value="AVESA.00010b.r2.7DG1340500.1.CDS"/>
    <property type="gene ID" value="AVESA.00010b.r2.7DG1340500"/>
</dbReference>
<reference evidence="1" key="1">
    <citation type="submission" date="2021-05" db="EMBL/GenBank/DDBJ databases">
        <authorList>
            <person name="Scholz U."/>
            <person name="Mascher M."/>
            <person name="Fiebig A."/>
        </authorList>
    </citation>
    <scope>NUCLEOTIDE SEQUENCE [LARGE SCALE GENOMIC DNA]</scope>
</reference>
<evidence type="ECO:0000313" key="2">
    <source>
        <dbReference type="Proteomes" id="UP001732700"/>
    </source>
</evidence>
<protein>
    <submittedName>
        <fullName evidence="1">Uncharacterized protein</fullName>
    </submittedName>
</protein>
<proteinExistence type="predicted"/>
<keyword evidence="2" id="KW-1185">Reference proteome</keyword>